<evidence type="ECO:0000313" key="2">
    <source>
        <dbReference type="EnsemblMetazoa" id="G9474.1:cds"/>
    </source>
</evidence>
<protein>
    <submittedName>
        <fullName evidence="2">Uncharacterized protein</fullName>
    </submittedName>
</protein>
<dbReference type="EnsemblMetazoa" id="G9474.1">
    <property type="protein sequence ID" value="G9474.1:cds"/>
    <property type="gene ID" value="G9474"/>
</dbReference>
<dbReference type="SUPFAM" id="SSF52266">
    <property type="entry name" value="SGNH hydrolase"/>
    <property type="match status" value="1"/>
</dbReference>
<feature type="region of interest" description="Disordered" evidence="1">
    <location>
        <begin position="336"/>
        <end position="357"/>
    </location>
</feature>
<organism evidence="2 3">
    <name type="scientific">Magallana gigas</name>
    <name type="common">Pacific oyster</name>
    <name type="synonym">Crassostrea gigas</name>
    <dbReference type="NCBI Taxonomy" id="29159"/>
    <lineage>
        <taxon>Eukaryota</taxon>
        <taxon>Metazoa</taxon>
        <taxon>Spiralia</taxon>
        <taxon>Lophotrochozoa</taxon>
        <taxon>Mollusca</taxon>
        <taxon>Bivalvia</taxon>
        <taxon>Autobranchia</taxon>
        <taxon>Pteriomorphia</taxon>
        <taxon>Ostreida</taxon>
        <taxon>Ostreoidea</taxon>
        <taxon>Ostreidae</taxon>
        <taxon>Magallana</taxon>
    </lineage>
</organism>
<name>A0A8W8P278_MAGGI</name>
<dbReference type="Proteomes" id="UP000005408">
    <property type="component" value="Unassembled WGS sequence"/>
</dbReference>
<keyword evidence="3" id="KW-1185">Reference proteome</keyword>
<accession>A0A8W8P278</accession>
<feature type="region of interest" description="Disordered" evidence="1">
    <location>
        <begin position="218"/>
        <end position="243"/>
    </location>
</feature>
<feature type="compositionally biased region" description="Basic residues" evidence="1">
    <location>
        <begin position="233"/>
        <end position="243"/>
    </location>
</feature>
<dbReference type="AlphaFoldDB" id="A0A8W8P278"/>
<dbReference type="InterPro" id="IPR036514">
    <property type="entry name" value="SGNH_hydro_sf"/>
</dbReference>
<evidence type="ECO:0000256" key="1">
    <source>
        <dbReference type="SAM" id="MobiDB-lite"/>
    </source>
</evidence>
<sequence length="357" mass="41316">MAKFAVLGSSYVERLRRFTSEDLKVPGEVRWFGVPGLRCDSLSEEMWRRILTYKPDCLFLHVGGNDITTTTSPKDVVRKIMDIYCNLKDSGVKSVFCGRSSNKRQSTDLSPAILKQLSDNYNITVTPKRKDEGRTHRRASNRCKQAVREAYKAISRIDDGFGFSLEKDKSFKDKCNEETTDRLVNAVIAGEGGLQKCPFTLREIQGASKTYYISLRDQARRKESGKDKEHATRSRRQSRRRERAARLQQILRSVKEEALEGVAREKIAKVMTPEYLSSEESDYDDNGEFRHFIVRRLAWQKQTFKTLKDKLEAKHKENLSPQHRRQLRSRRILTIPSKRTAPGDCPKFIRREDEDSD</sequence>
<feature type="compositionally biased region" description="Basic and acidic residues" evidence="1">
    <location>
        <begin position="347"/>
        <end position="357"/>
    </location>
</feature>
<reference evidence="2" key="1">
    <citation type="submission" date="2022-08" db="UniProtKB">
        <authorList>
            <consortium name="EnsemblMetazoa"/>
        </authorList>
    </citation>
    <scope>IDENTIFICATION</scope>
    <source>
        <strain evidence="2">05x7-T-G4-1.051#20</strain>
    </source>
</reference>
<proteinExistence type="predicted"/>
<feature type="compositionally biased region" description="Basic and acidic residues" evidence="1">
    <location>
        <begin position="218"/>
        <end position="232"/>
    </location>
</feature>
<evidence type="ECO:0000313" key="3">
    <source>
        <dbReference type="Proteomes" id="UP000005408"/>
    </source>
</evidence>
<dbReference type="Gene3D" id="3.40.50.1110">
    <property type="entry name" value="SGNH hydrolase"/>
    <property type="match status" value="1"/>
</dbReference>